<keyword evidence="8" id="KW-1185">Reference proteome</keyword>
<keyword evidence="5 6" id="KW-0472">Membrane</keyword>
<keyword evidence="3 6" id="KW-0812">Transmembrane</keyword>
<evidence type="ECO:0000256" key="5">
    <source>
        <dbReference type="ARBA" id="ARBA00023136"/>
    </source>
</evidence>
<evidence type="ECO:0000313" key="8">
    <source>
        <dbReference type="Proteomes" id="UP000008237"/>
    </source>
</evidence>
<protein>
    <recommendedName>
        <fullName evidence="2">Transmembrane protein 267</fullName>
    </recommendedName>
</protein>
<evidence type="ECO:0000256" key="3">
    <source>
        <dbReference type="ARBA" id="ARBA00022692"/>
    </source>
</evidence>
<evidence type="ECO:0000256" key="2">
    <source>
        <dbReference type="ARBA" id="ARBA00013977"/>
    </source>
</evidence>
<evidence type="ECO:0000256" key="4">
    <source>
        <dbReference type="ARBA" id="ARBA00022989"/>
    </source>
</evidence>
<dbReference type="OMA" id="KGNELCE"/>
<comment type="subcellular location">
    <subcellularLocation>
        <location evidence="1">Membrane</location>
        <topology evidence="1">Multi-pass membrane protein</topology>
    </subcellularLocation>
</comment>
<dbReference type="InParanoid" id="E2BY69"/>
<dbReference type="PANTHER" id="PTHR13628:SF1">
    <property type="entry name" value="TRANSMEMBRANE PROTEIN 267"/>
    <property type="match status" value="1"/>
</dbReference>
<gene>
    <name evidence="7" type="ORF">EAI_09834</name>
</gene>
<name>E2BY69_HARSA</name>
<feature type="transmembrane region" description="Helical" evidence="6">
    <location>
        <begin position="30"/>
        <end position="51"/>
    </location>
</feature>
<sequence length="130" mass="15185">MNINEKKPMIIVIRMVKNVKDDATHLEKRPFLHCTTVPIVLWIFLILLSSVFHSLKLQQASWIVLAAFLSHHIRDGTRRGLWFCPFGSTRPLPYYLYVSLCMSLPYLLYWLSYQHTFAESSSDNVTLIDI</sequence>
<evidence type="ECO:0000256" key="1">
    <source>
        <dbReference type="ARBA" id="ARBA00004141"/>
    </source>
</evidence>
<keyword evidence="4 6" id="KW-1133">Transmembrane helix</keyword>
<dbReference type="EMBL" id="GL451420">
    <property type="protein sequence ID" value="EFN79348.1"/>
    <property type="molecule type" value="Genomic_DNA"/>
</dbReference>
<reference evidence="7 8" key="1">
    <citation type="journal article" date="2010" name="Science">
        <title>Genomic comparison of the ants Camponotus floridanus and Harpegnathos saltator.</title>
        <authorList>
            <person name="Bonasio R."/>
            <person name="Zhang G."/>
            <person name="Ye C."/>
            <person name="Mutti N.S."/>
            <person name="Fang X."/>
            <person name="Qin N."/>
            <person name="Donahue G."/>
            <person name="Yang P."/>
            <person name="Li Q."/>
            <person name="Li C."/>
            <person name="Zhang P."/>
            <person name="Huang Z."/>
            <person name="Berger S.L."/>
            <person name="Reinberg D."/>
            <person name="Wang J."/>
            <person name="Liebig J."/>
        </authorList>
    </citation>
    <scope>NUCLEOTIDE SEQUENCE [LARGE SCALE GENOMIC DNA]</scope>
    <source>
        <strain evidence="7 8">R22 G/1</strain>
    </source>
</reference>
<dbReference type="GO" id="GO:0016020">
    <property type="term" value="C:membrane"/>
    <property type="evidence" value="ECO:0007669"/>
    <property type="project" value="UniProtKB-SubCell"/>
</dbReference>
<evidence type="ECO:0000313" key="7">
    <source>
        <dbReference type="EMBL" id="EFN79348.1"/>
    </source>
</evidence>
<evidence type="ECO:0000256" key="6">
    <source>
        <dbReference type="SAM" id="Phobius"/>
    </source>
</evidence>
<organism evidence="8">
    <name type="scientific">Harpegnathos saltator</name>
    <name type="common">Jerdon's jumping ant</name>
    <dbReference type="NCBI Taxonomy" id="610380"/>
    <lineage>
        <taxon>Eukaryota</taxon>
        <taxon>Metazoa</taxon>
        <taxon>Ecdysozoa</taxon>
        <taxon>Arthropoda</taxon>
        <taxon>Hexapoda</taxon>
        <taxon>Insecta</taxon>
        <taxon>Pterygota</taxon>
        <taxon>Neoptera</taxon>
        <taxon>Endopterygota</taxon>
        <taxon>Hymenoptera</taxon>
        <taxon>Apocrita</taxon>
        <taxon>Aculeata</taxon>
        <taxon>Formicoidea</taxon>
        <taxon>Formicidae</taxon>
        <taxon>Ponerinae</taxon>
        <taxon>Ponerini</taxon>
        <taxon>Harpegnathos</taxon>
    </lineage>
</organism>
<dbReference type="AlphaFoldDB" id="E2BY69"/>
<accession>E2BY69</accession>
<dbReference type="PANTHER" id="PTHR13628">
    <property type="entry name" value="TRANSMEMBRANE PROTEIN 267"/>
    <property type="match status" value="1"/>
</dbReference>
<dbReference type="InterPro" id="IPR026572">
    <property type="entry name" value="TMEM267"/>
</dbReference>
<proteinExistence type="predicted"/>
<feature type="transmembrane region" description="Helical" evidence="6">
    <location>
        <begin position="94"/>
        <end position="112"/>
    </location>
</feature>
<dbReference type="Proteomes" id="UP000008237">
    <property type="component" value="Unassembled WGS sequence"/>
</dbReference>
<dbReference type="OrthoDB" id="10014558at2759"/>